<comment type="caution">
    <text evidence="3">The sequence shown here is derived from an EMBL/GenBank/DDBJ whole genome shotgun (WGS) entry which is preliminary data.</text>
</comment>
<sequence>MSRCRILGAFVIASTLCASCSTGTADTSATSAQPRPVASADGAERAEHTAGAASTGRSEGPGSDGIGRELRRIVDGAVAHHGGRAGMAVVSGGKVYSAGDPGHSAAWSTIKVPIAIAAYKAGTAEEDTARAAITYSDNDASVELWNSLGGTREAGAAVQEVLSAAGDPTDVARQWGHSGDRVSFGEVSWPLSGQALFASHVHCIEGAEPVVDLMGEIAEDHKYGLGLLKDSFFKGGWGPDDEGVFTMRQLGVVDGVGIAMYVHPEDDTESGGRAMLDDMARGLRELLAEGALRGGGSC</sequence>
<gene>
    <name evidence="3" type="ORF">CXB45_06980</name>
</gene>
<dbReference type="AlphaFoldDB" id="A0A2N0X6X8"/>
<dbReference type="OrthoDB" id="3729831at2"/>
<dbReference type="SUPFAM" id="SSF56601">
    <property type="entry name" value="beta-lactamase/transpeptidase-like"/>
    <property type="match status" value="1"/>
</dbReference>
<name>A0A2N0X6X8_9CORY</name>
<dbReference type="Gene3D" id="3.40.710.10">
    <property type="entry name" value="DD-peptidase/beta-lactamase superfamily"/>
    <property type="match status" value="1"/>
</dbReference>
<feature type="signal peptide" evidence="2">
    <location>
        <begin position="1"/>
        <end position="25"/>
    </location>
</feature>
<accession>A0A2N0X6X8</accession>
<reference evidence="3 4" key="1">
    <citation type="submission" date="2017-12" db="EMBL/GenBank/DDBJ databases">
        <title>Corynebacterium mastitidis 16-1433 Genome.</title>
        <authorList>
            <person name="Gulvik C.A."/>
        </authorList>
    </citation>
    <scope>NUCLEOTIDE SEQUENCE [LARGE SCALE GENOMIC DNA]</scope>
    <source>
        <strain evidence="3 4">16-1433</strain>
    </source>
</reference>
<organism evidence="3 4">
    <name type="scientific">Corynebacterium mastitidis</name>
    <dbReference type="NCBI Taxonomy" id="161890"/>
    <lineage>
        <taxon>Bacteria</taxon>
        <taxon>Bacillati</taxon>
        <taxon>Actinomycetota</taxon>
        <taxon>Actinomycetes</taxon>
        <taxon>Mycobacteriales</taxon>
        <taxon>Corynebacteriaceae</taxon>
        <taxon>Corynebacterium</taxon>
    </lineage>
</organism>
<proteinExistence type="predicted"/>
<feature type="region of interest" description="Disordered" evidence="1">
    <location>
        <begin position="24"/>
        <end position="67"/>
    </location>
</feature>
<evidence type="ECO:0000313" key="4">
    <source>
        <dbReference type="Proteomes" id="UP000233249"/>
    </source>
</evidence>
<evidence type="ECO:0000256" key="2">
    <source>
        <dbReference type="SAM" id="SignalP"/>
    </source>
</evidence>
<keyword evidence="2" id="KW-0732">Signal</keyword>
<dbReference type="RefSeq" id="WP_101173811.1">
    <property type="nucleotide sequence ID" value="NZ_JAKRKB010000002.1"/>
</dbReference>
<dbReference type="STRING" id="1121365.GCA_000375365_01333"/>
<dbReference type="EMBL" id="PJAF01000018">
    <property type="protein sequence ID" value="PKF68455.1"/>
    <property type="molecule type" value="Genomic_DNA"/>
</dbReference>
<evidence type="ECO:0008006" key="5">
    <source>
        <dbReference type="Google" id="ProtNLM"/>
    </source>
</evidence>
<dbReference type="Proteomes" id="UP000233249">
    <property type="component" value="Unassembled WGS sequence"/>
</dbReference>
<dbReference type="InterPro" id="IPR012338">
    <property type="entry name" value="Beta-lactam/transpept-like"/>
</dbReference>
<evidence type="ECO:0000313" key="3">
    <source>
        <dbReference type="EMBL" id="PKF68455.1"/>
    </source>
</evidence>
<feature type="chain" id="PRO_5014949110" description="Serine hydrolase" evidence="2">
    <location>
        <begin position="26"/>
        <end position="298"/>
    </location>
</feature>
<evidence type="ECO:0000256" key="1">
    <source>
        <dbReference type="SAM" id="MobiDB-lite"/>
    </source>
</evidence>
<protein>
    <recommendedName>
        <fullName evidence="5">Serine hydrolase</fullName>
    </recommendedName>
</protein>